<protein>
    <submittedName>
        <fullName evidence="2">Uncharacterized protein</fullName>
    </submittedName>
</protein>
<feature type="transmembrane region" description="Helical" evidence="1">
    <location>
        <begin position="90"/>
        <end position="108"/>
    </location>
</feature>
<feature type="transmembrane region" description="Helical" evidence="1">
    <location>
        <begin position="183"/>
        <end position="203"/>
    </location>
</feature>
<dbReference type="GO" id="GO:0016020">
    <property type="term" value="C:membrane"/>
    <property type="evidence" value="ECO:0007669"/>
    <property type="project" value="TreeGrafter"/>
</dbReference>
<organism evidence="2 3">
    <name type="scientific">Stentor coeruleus</name>
    <dbReference type="NCBI Taxonomy" id="5963"/>
    <lineage>
        <taxon>Eukaryota</taxon>
        <taxon>Sar</taxon>
        <taxon>Alveolata</taxon>
        <taxon>Ciliophora</taxon>
        <taxon>Postciliodesmatophora</taxon>
        <taxon>Heterotrichea</taxon>
        <taxon>Heterotrichida</taxon>
        <taxon>Stentoridae</taxon>
        <taxon>Stentor</taxon>
    </lineage>
</organism>
<name>A0A1R2CD33_9CILI</name>
<keyword evidence="1" id="KW-0812">Transmembrane</keyword>
<dbReference type="PANTHER" id="PTHR31735">
    <property type="entry name" value="VACUOLAR MEMBRANE PROTEIN YPL162C"/>
    <property type="match status" value="1"/>
</dbReference>
<proteinExistence type="predicted"/>
<gene>
    <name evidence="2" type="ORF">SteCoe_11469</name>
</gene>
<reference evidence="2 3" key="1">
    <citation type="submission" date="2016-11" db="EMBL/GenBank/DDBJ databases">
        <title>The macronuclear genome of Stentor coeruleus: a giant cell with tiny introns.</title>
        <authorList>
            <person name="Slabodnick M."/>
            <person name="Ruby J.G."/>
            <person name="Reiff S.B."/>
            <person name="Swart E.C."/>
            <person name="Gosai S."/>
            <person name="Prabakaran S."/>
            <person name="Witkowska E."/>
            <person name="Larue G.E."/>
            <person name="Fisher S."/>
            <person name="Freeman R.M."/>
            <person name="Gunawardena J."/>
            <person name="Chu W."/>
            <person name="Stover N.A."/>
            <person name="Gregory B.D."/>
            <person name="Nowacki M."/>
            <person name="Derisi J."/>
            <person name="Roy S.W."/>
            <person name="Marshall W.F."/>
            <person name="Sood P."/>
        </authorList>
    </citation>
    <scope>NUCLEOTIDE SEQUENCE [LARGE SCALE GENOMIC DNA]</scope>
    <source>
        <strain evidence="2">WM001</strain>
    </source>
</reference>
<keyword evidence="1" id="KW-0472">Membrane</keyword>
<dbReference type="Proteomes" id="UP000187209">
    <property type="component" value="Unassembled WGS sequence"/>
</dbReference>
<keyword evidence="3" id="KW-1185">Reference proteome</keyword>
<dbReference type="PANTHER" id="PTHR31735:SF1">
    <property type="entry name" value="VACUOLAR MEMBRANE PROTEIN YPL162C"/>
    <property type="match status" value="1"/>
</dbReference>
<dbReference type="InterPro" id="IPR022127">
    <property type="entry name" value="STIMATE/YPL162C"/>
</dbReference>
<feature type="transmembrane region" description="Helical" evidence="1">
    <location>
        <begin position="141"/>
        <end position="163"/>
    </location>
</feature>
<evidence type="ECO:0000313" key="3">
    <source>
        <dbReference type="Proteomes" id="UP000187209"/>
    </source>
</evidence>
<evidence type="ECO:0000256" key="1">
    <source>
        <dbReference type="SAM" id="Phobius"/>
    </source>
</evidence>
<dbReference type="EMBL" id="MPUH01000191">
    <property type="protein sequence ID" value="OMJ86917.1"/>
    <property type="molecule type" value="Genomic_DNA"/>
</dbReference>
<keyword evidence="1" id="KW-1133">Transmembrane helix</keyword>
<accession>A0A1R2CD33</accession>
<dbReference type="AlphaFoldDB" id="A0A1R2CD33"/>
<evidence type="ECO:0000313" key="2">
    <source>
        <dbReference type="EMBL" id="OMJ86917.1"/>
    </source>
</evidence>
<comment type="caution">
    <text evidence="2">The sequence shown here is derived from an EMBL/GenBank/DDBJ whole genome shotgun (WGS) entry which is preliminary data.</text>
</comment>
<sequence>MGILSGPKSQECEIFGDFGWFIQGTLGILSFSSLVGKEYLVKRYLEKNPRTWKVWFMDTSKQGMSAGILHILNLYLSHSVRTGDQCTWYFLNYAVDTLLGMAFCYLLLHGVERCLESSRTFAFKSGYYGENDDYKLWSYQVCIWLMIILVVKGIIWIIMTLFVEPLQFFGSFLLLPFSGHPQLELIAVMIIIPLVLNSLVFWITDSFLKNDKEVEIENDLELLPDCKSVMINE</sequence>
<dbReference type="Pfam" id="PF12400">
    <property type="entry name" value="STIMATE"/>
    <property type="match status" value="1"/>
</dbReference>
<dbReference type="OrthoDB" id="431202at2759"/>